<dbReference type="STRING" id="980251.GCA_001642875_02834"/>
<keyword evidence="2" id="KW-1185">Reference proteome</keyword>
<dbReference type="EMBL" id="CP042912">
    <property type="protein sequence ID" value="QEG23342.1"/>
    <property type="molecule type" value="Genomic_DNA"/>
</dbReference>
<gene>
    <name evidence="1" type="ORF">MFFC18_32400</name>
</gene>
<dbReference type="PROSITE" id="PS51257">
    <property type="entry name" value="PROKAR_LIPOPROTEIN"/>
    <property type="match status" value="1"/>
</dbReference>
<dbReference type="AlphaFoldDB" id="A0A5B9PEI4"/>
<reference evidence="1 2" key="1">
    <citation type="submission" date="2019-08" db="EMBL/GenBank/DDBJ databases">
        <title>Deep-cultivation of Planctomycetes and their phenomic and genomic characterization uncovers novel biology.</title>
        <authorList>
            <person name="Wiegand S."/>
            <person name="Jogler M."/>
            <person name="Boedeker C."/>
            <person name="Pinto D."/>
            <person name="Vollmers J."/>
            <person name="Rivas-Marin E."/>
            <person name="Kohn T."/>
            <person name="Peeters S.H."/>
            <person name="Heuer A."/>
            <person name="Rast P."/>
            <person name="Oberbeckmann S."/>
            <person name="Bunk B."/>
            <person name="Jeske O."/>
            <person name="Meyerdierks A."/>
            <person name="Storesund J.E."/>
            <person name="Kallscheuer N."/>
            <person name="Luecker S."/>
            <person name="Lage O.M."/>
            <person name="Pohl T."/>
            <person name="Merkel B.J."/>
            <person name="Hornburger P."/>
            <person name="Mueller R.-W."/>
            <person name="Bruemmer F."/>
            <person name="Labrenz M."/>
            <person name="Spormann A.M."/>
            <person name="Op den Camp H."/>
            <person name="Overmann J."/>
            <person name="Amann R."/>
            <person name="Jetten M.S.M."/>
            <person name="Mascher T."/>
            <person name="Medema M.H."/>
            <person name="Devos D.P."/>
            <person name="Kaster A.-K."/>
            <person name="Ovreas L."/>
            <person name="Rohde M."/>
            <person name="Galperin M.Y."/>
            <person name="Jogler C."/>
        </authorList>
    </citation>
    <scope>NUCLEOTIDE SEQUENCE [LARGE SCALE GENOMIC DNA]</scope>
    <source>
        <strain evidence="1 2">FC18</strain>
    </source>
</reference>
<evidence type="ECO:0000313" key="2">
    <source>
        <dbReference type="Proteomes" id="UP000322214"/>
    </source>
</evidence>
<proteinExistence type="predicted"/>
<name>A0A5B9PEI4_9BACT</name>
<protein>
    <submittedName>
        <fullName evidence="1">Uncharacterized protein</fullName>
    </submittedName>
</protein>
<evidence type="ECO:0000313" key="1">
    <source>
        <dbReference type="EMBL" id="QEG23342.1"/>
    </source>
</evidence>
<organism evidence="1 2">
    <name type="scientific">Mariniblastus fucicola</name>
    <dbReference type="NCBI Taxonomy" id="980251"/>
    <lineage>
        <taxon>Bacteria</taxon>
        <taxon>Pseudomonadati</taxon>
        <taxon>Planctomycetota</taxon>
        <taxon>Planctomycetia</taxon>
        <taxon>Pirellulales</taxon>
        <taxon>Pirellulaceae</taxon>
        <taxon>Mariniblastus</taxon>
    </lineage>
</organism>
<dbReference type="Proteomes" id="UP000322214">
    <property type="component" value="Chromosome"/>
</dbReference>
<sequence length="68" mass="7438">MRFSRSNQSSPIRVFRFAILLVFVSLLFGGCSNSTDAVKTADEEGPKSIASGLQKVDIDDVLARTDYP</sequence>
<dbReference type="KEGG" id="mff:MFFC18_32400"/>
<accession>A0A5B9PEI4</accession>
<dbReference type="RefSeq" id="WP_075082165.1">
    <property type="nucleotide sequence ID" value="NZ_CP042912.1"/>
</dbReference>